<dbReference type="CDD" id="cd06170">
    <property type="entry name" value="LuxR_C_like"/>
    <property type="match status" value="1"/>
</dbReference>
<evidence type="ECO:0000313" key="5">
    <source>
        <dbReference type="Proteomes" id="UP001165584"/>
    </source>
</evidence>
<dbReference type="Proteomes" id="UP001165584">
    <property type="component" value="Unassembled WGS sequence"/>
</dbReference>
<keyword evidence="5" id="KW-1185">Reference proteome</keyword>
<dbReference type="RefSeq" id="WP_259510150.1">
    <property type="nucleotide sequence ID" value="NZ_JANLCM010000002.1"/>
</dbReference>
<evidence type="ECO:0000256" key="1">
    <source>
        <dbReference type="ARBA" id="ARBA00022741"/>
    </source>
</evidence>
<dbReference type="SMART" id="SM00421">
    <property type="entry name" value="HTH_LUXR"/>
    <property type="match status" value="1"/>
</dbReference>
<dbReference type="InterPro" id="IPR041664">
    <property type="entry name" value="AAA_16"/>
</dbReference>
<protein>
    <submittedName>
        <fullName evidence="4">AAA family ATPase</fullName>
    </submittedName>
</protein>
<dbReference type="InterPro" id="IPR000792">
    <property type="entry name" value="Tscrpt_reg_LuxR_C"/>
</dbReference>
<reference evidence="4" key="1">
    <citation type="submission" date="2022-08" db="EMBL/GenBank/DDBJ databases">
        <authorList>
            <person name="Deng Y."/>
            <person name="Han X.-F."/>
            <person name="Zhang Y.-Q."/>
        </authorList>
    </citation>
    <scope>NUCLEOTIDE SEQUENCE</scope>
    <source>
        <strain evidence="4">CPCC 205763</strain>
    </source>
</reference>
<gene>
    <name evidence="4" type="ORF">N1027_18860</name>
</gene>
<dbReference type="SUPFAM" id="SSF46894">
    <property type="entry name" value="C-terminal effector domain of the bipartite response regulators"/>
    <property type="match status" value="1"/>
</dbReference>
<dbReference type="InterPro" id="IPR036388">
    <property type="entry name" value="WH-like_DNA-bd_sf"/>
</dbReference>
<accession>A0ABT2GVK7</accession>
<proteinExistence type="predicted"/>
<keyword evidence="2" id="KW-0067">ATP-binding</keyword>
<dbReference type="PANTHER" id="PTHR16305:SF35">
    <property type="entry name" value="TRANSCRIPTIONAL ACTIVATOR DOMAIN"/>
    <property type="match status" value="1"/>
</dbReference>
<sequence>MFVGRSAEVQVLVRLCDEVRAGRSVALVIRGEAGVGKTALVTRVLQGESGIRQLKIAGVESESELAYAGLHQLCAPLLRHSDRLPEPQQHALGIAFGTRVGVAPDRFLVALAALGLLALEAEEMPLICVVDDAHWLDKASARALAFVARRVAHESVGLVFVARTGLGDPALRELPELTVEGLGTADAAELLASVVPGQLEERARVRIISETQGNPLAIMELPRAWTRAELESGLLFSAGGGLAGEVESTFAKRYEQLPPSSRLIVLIAAAEPFGDAEIVWRAAAQLGVNRSAFSAAVRTGLCLPGEEVAFRHPLARSAVYRAAPDEDRRAVHGVLADMTDRVGDPDRHAWHASRARVGPDEGLADELEQASRRSLARGAPAAAAAFLREAITFTVDPAIRSRRSLEAAGAELLNGEYDRALSLVRAAKAGSADEPTRLTAELAEAQISFALSRSSGVVPELLRAAKSLEPFDLTLSRSTYLEAFSAALFSSRLAAPGGDVREVARYVRSMPESGIEPKPLDRLLDVLAGFVLDASPSGAREVSRALAAVASDPPSDSSALHGLWVAGVTAASLWDLEMWDTISKMHIALARDLGSHSELPTALVSRNGQVLFSGQLGASSAIRAEIATVSEATGLQSAPYAEIATAAWSGDEATLLGLIDSHLTAAEERGEGAGVGVMNWAHALLANSLGRHDEARGAALRAAALRSPLDSGSVWALIELVEAGVRTGRREEAELAEQGLIESTSLAGTDWGLGVAARARALLDTGHAAERAFADSIDRLTSAGVLAEVARSRLAYGEWLRRESRTSDARVQLRLAFDAFSEFGADAFATRASRELRATGAAVARRRSTDRGMTPQEEQIAQLVSEGLSNPEIATRLFLSARTIEYHLHKVFLKLDVTSRGQLARRITG</sequence>
<name>A0ABT2GVK7_9MICO</name>
<evidence type="ECO:0000259" key="3">
    <source>
        <dbReference type="PROSITE" id="PS50043"/>
    </source>
</evidence>
<evidence type="ECO:0000256" key="2">
    <source>
        <dbReference type="ARBA" id="ARBA00022840"/>
    </source>
</evidence>
<evidence type="ECO:0000313" key="4">
    <source>
        <dbReference type="EMBL" id="MCS5720198.1"/>
    </source>
</evidence>
<dbReference type="SUPFAM" id="SSF52540">
    <property type="entry name" value="P-loop containing nucleoside triphosphate hydrolases"/>
    <property type="match status" value="1"/>
</dbReference>
<keyword evidence="1" id="KW-0547">Nucleotide-binding</keyword>
<dbReference type="Gene3D" id="3.40.50.300">
    <property type="entry name" value="P-loop containing nucleotide triphosphate hydrolases"/>
    <property type="match status" value="1"/>
</dbReference>
<dbReference type="InterPro" id="IPR027417">
    <property type="entry name" value="P-loop_NTPase"/>
</dbReference>
<dbReference type="PROSITE" id="PS50043">
    <property type="entry name" value="HTH_LUXR_2"/>
    <property type="match status" value="1"/>
</dbReference>
<dbReference type="PRINTS" id="PR00038">
    <property type="entry name" value="HTHLUXR"/>
</dbReference>
<dbReference type="Gene3D" id="1.10.10.10">
    <property type="entry name" value="Winged helix-like DNA-binding domain superfamily/Winged helix DNA-binding domain"/>
    <property type="match status" value="1"/>
</dbReference>
<dbReference type="EMBL" id="JANLCM010000002">
    <property type="protein sequence ID" value="MCS5720198.1"/>
    <property type="molecule type" value="Genomic_DNA"/>
</dbReference>
<dbReference type="Pfam" id="PF00196">
    <property type="entry name" value="GerE"/>
    <property type="match status" value="1"/>
</dbReference>
<dbReference type="PANTHER" id="PTHR16305">
    <property type="entry name" value="TESTICULAR SOLUBLE ADENYLYL CYCLASE"/>
    <property type="match status" value="1"/>
</dbReference>
<feature type="domain" description="HTH luxR-type" evidence="3">
    <location>
        <begin position="846"/>
        <end position="909"/>
    </location>
</feature>
<organism evidence="4 5">
    <name type="scientific">Herbiconiux aconitum</name>
    <dbReference type="NCBI Taxonomy" id="2970913"/>
    <lineage>
        <taxon>Bacteria</taxon>
        <taxon>Bacillati</taxon>
        <taxon>Actinomycetota</taxon>
        <taxon>Actinomycetes</taxon>
        <taxon>Micrococcales</taxon>
        <taxon>Microbacteriaceae</taxon>
        <taxon>Herbiconiux</taxon>
    </lineage>
</organism>
<dbReference type="InterPro" id="IPR016032">
    <property type="entry name" value="Sig_transdc_resp-reg_C-effctor"/>
</dbReference>
<dbReference type="Pfam" id="PF13191">
    <property type="entry name" value="AAA_16"/>
    <property type="match status" value="1"/>
</dbReference>
<comment type="caution">
    <text evidence="4">The sequence shown here is derived from an EMBL/GenBank/DDBJ whole genome shotgun (WGS) entry which is preliminary data.</text>
</comment>